<keyword evidence="10" id="KW-1185">Reference proteome</keyword>
<protein>
    <submittedName>
        <fullName evidence="9">NitT/TauT family transport system permease protein</fullName>
    </submittedName>
</protein>
<comment type="similarity">
    <text evidence="7">Belongs to the binding-protein-dependent transport system permease family.</text>
</comment>
<evidence type="ECO:0000256" key="3">
    <source>
        <dbReference type="ARBA" id="ARBA00022475"/>
    </source>
</evidence>
<dbReference type="Pfam" id="PF00528">
    <property type="entry name" value="BPD_transp_1"/>
    <property type="match status" value="1"/>
</dbReference>
<dbReference type="PROSITE" id="PS50928">
    <property type="entry name" value="ABC_TM1"/>
    <property type="match status" value="1"/>
</dbReference>
<name>A0A562P1B8_9RHOB</name>
<dbReference type="Proteomes" id="UP000316225">
    <property type="component" value="Unassembled WGS sequence"/>
</dbReference>
<dbReference type="AlphaFoldDB" id="A0A562P1B8"/>
<comment type="caution">
    <text evidence="9">The sequence shown here is derived from an EMBL/GenBank/DDBJ whole genome shotgun (WGS) entry which is preliminary data.</text>
</comment>
<feature type="transmembrane region" description="Helical" evidence="7">
    <location>
        <begin position="146"/>
        <end position="168"/>
    </location>
</feature>
<dbReference type="SUPFAM" id="SSF161098">
    <property type="entry name" value="MetI-like"/>
    <property type="match status" value="1"/>
</dbReference>
<keyword evidence="2 7" id="KW-0813">Transport</keyword>
<accession>A0A562P1B8</accession>
<reference evidence="9 10" key="1">
    <citation type="journal article" date="2015" name="Stand. Genomic Sci.">
        <title>Genomic Encyclopedia of Bacterial and Archaeal Type Strains, Phase III: the genomes of soil and plant-associated and newly described type strains.</title>
        <authorList>
            <person name="Whitman W.B."/>
            <person name="Woyke T."/>
            <person name="Klenk H.P."/>
            <person name="Zhou Y."/>
            <person name="Lilburn T.G."/>
            <person name="Beck B.J."/>
            <person name="De Vos P."/>
            <person name="Vandamme P."/>
            <person name="Eisen J.A."/>
            <person name="Garrity G."/>
            <person name="Hugenholtz P."/>
            <person name="Kyrpides N.C."/>
        </authorList>
    </citation>
    <scope>NUCLEOTIDE SEQUENCE [LARGE SCALE GENOMIC DNA]</scope>
    <source>
        <strain evidence="9 10">CGMCC 1.5364</strain>
    </source>
</reference>
<evidence type="ECO:0000256" key="6">
    <source>
        <dbReference type="ARBA" id="ARBA00023136"/>
    </source>
</evidence>
<dbReference type="InterPro" id="IPR000515">
    <property type="entry name" value="MetI-like"/>
</dbReference>
<evidence type="ECO:0000256" key="5">
    <source>
        <dbReference type="ARBA" id="ARBA00022989"/>
    </source>
</evidence>
<keyword evidence="5 7" id="KW-1133">Transmembrane helix</keyword>
<dbReference type="InterPro" id="IPR035906">
    <property type="entry name" value="MetI-like_sf"/>
</dbReference>
<organism evidence="9 10">
    <name type="scientific">Paracoccus sulfuroxidans</name>
    <dbReference type="NCBI Taxonomy" id="384678"/>
    <lineage>
        <taxon>Bacteria</taxon>
        <taxon>Pseudomonadati</taxon>
        <taxon>Pseudomonadota</taxon>
        <taxon>Alphaproteobacteria</taxon>
        <taxon>Rhodobacterales</taxon>
        <taxon>Paracoccaceae</taxon>
        <taxon>Paracoccus</taxon>
    </lineage>
</organism>
<evidence type="ECO:0000259" key="8">
    <source>
        <dbReference type="PROSITE" id="PS50928"/>
    </source>
</evidence>
<feature type="transmembrane region" description="Helical" evidence="7">
    <location>
        <begin position="109"/>
        <end position="134"/>
    </location>
</feature>
<evidence type="ECO:0000313" key="10">
    <source>
        <dbReference type="Proteomes" id="UP000316225"/>
    </source>
</evidence>
<feature type="domain" description="ABC transmembrane type-1" evidence="8">
    <location>
        <begin position="104"/>
        <end position="297"/>
    </location>
</feature>
<evidence type="ECO:0000256" key="4">
    <source>
        <dbReference type="ARBA" id="ARBA00022692"/>
    </source>
</evidence>
<dbReference type="CDD" id="cd06261">
    <property type="entry name" value="TM_PBP2"/>
    <property type="match status" value="1"/>
</dbReference>
<evidence type="ECO:0000313" key="9">
    <source>
        <dbReference type="EMBL" id="TWI38030.1"/>
    </source>
</evidence>
<comment type="subcellular location">
    <subcellularLocation>
        <location evidence="1 7">Cell membrane</location>
        <topology evidence="1 7">Multi-pass membrane protein</topology>
    </subcellularLocation>
</comment>
<feature type="transmembrane region" description="Helical" evidence="7">
    <location>
        <begin position="273"/>
        <end position="296"/>
    </location>
</feature>
<evidence type="ECO:0000256" key="2">
    <source>
        <dbReference type="ARBA" id="ARBA00022448"/>
    </source>
</evidence>
<dbReference type="GO" id="GO:0055085">
    <property type="term" value="P:transmembrane transport"/>
    <property type="evidence" value="ECO:0007669"/>
    <property type="project" value="InterPro"/>
</dbReference>
<keyword evidence="4 7" id="KW-0812">Transmembrane</keyword>
<dbReference type="Gene3D" id="1.10.3720.10">
    <property type="entry name" value="MetI-like"/>
    <property type="match status" value="1"/>
</dbReference>
<gene>
    <name evidence="9" type="ORF">IQ24_00164</name>
</gene>
<feature type="transmembrane region" description="Helical" evidence="7">
    <location>
        <begin position="21"/>
        <end position="41"/>
    </location>
</feature>
<dbReference type="GO" id="GO:0005886">
    <property type="term" value="C:plasma membrane"/>
    <property type="evidence" value="ECO:0007669"/>
    <property type="project" value="UniProtKB-SubCell"/>
</dbReference>
<dbReference type="EMBL" id="VLKU01000001">
    <property type="protein sequence ID" value="TWI38030.1"/>
    <property type="molecule type" value="Genomic_DNA"/>
</dbReference>
<feature type="transmembrane region" description="Helical" evidence="7">
    <location>
        <begin position="174"/>
        <end position="194"/>
    </location>
</feature>
<sequence length="308" mass="32954">MTEIPAPALRMRRRPALYTGLMQGLFPVLVVLMAIIGVWYLGAFFLNSTWAQDQAARAGQPLGFMDLVSATMTQDRPVLPAPHQVAAGLWDGIFGQKITSKRSLVWHGWITLAPTLLGFAIGSLAGILLAVGIVHSRVMDMSVMPWAIASQTVPIVALAPMVIVVLSSMGITGLIPKALISAWLSFFPVLVGMVKGLRAPDRMQLDLMHSWNAGEAQVFWRLRLPSAMPYLFASLKVAVAAALVGTIVGELPGGASAGLGARLLSGSYYGQTIQIWSALFMAATLAAGLVLLIGVIERITLRRMGLAR</sequence>
<keyword evidence="6 7" id="KW-0472">Membrane</keyword>
<proteinExistence type="inferred from homology"/>
<dbReference type="PANTHER" id="PTHR30151">
    <property type="entry name" value="ALKANE SULFONATE ABC TRANSPORTER-RELATED, MEMBRANE SUBUNIT"/>
    <property type="match status" value="1"/>
</dbReference>
<evidence type="ECO:0000256" key="1">
    <source>
        <dbReference type="ARBA" id="ARBA00004651"/>
    </source>
</evidence>
<keyword evidence="3" id="KW-1003">Cell membrane</keyword>
<evidence type="ECO:0000256" key="7">
    <source>
        <dbReference type="RuleBase" id="RU363032"/>
    </source>
</evidence>
<feature type="transmembrane region" description="Helical" evidence="7">
    <location>
        <begin position="230"/>
        <end position="253"/>
    </location>
</feature>
<dbReference type="PANTHER" id="PTHR30151:SF20">
    <property type="entry name" value="ABC TRANSPORTER PERMEASE PROTEIN HI_0355-RELATED"/>
    <property type="match status" value="1"/>
</dbReference>